<dbReference type="Gene3D" id="2.60.120.260">
    <property type="entry name" value="Galactose-binding domain-like"/>
    <property type="match status" value="1"/>
</dbReference>
<dbReference type="InterPro" id="IPR045119">
    <property type="entry name" value="SUN1-5"/>
</dbReference>
<organism evidence="7">
    <name type="scientific">Leptosphaeria maculans</name>
    <name type="common">Blackleg fungus</name>
    <name type="synonym">Phoma lingam</name>
    <dbReference type="NCBI Taxonomy" id="5022"/>
    <lineage>
        <taxon>Eukaryota</taxon>
        <taxon>Fungi</taxon>
        <taxon>Dikarya</taxon>
        <taxon>Ascomycota</taxon>
        <taxon>Pezizomycotina</taxon>
        <taxon>Dothideomycetes</taxon>
        <taxon>Pleosporomycetidae</taxon>
        <taxon>Pleosporales</taxon>
        <taxon>Pleosporineae</taxon>
        <taxon>Leptosphaeriaceae</taxon>
        <taxon>Plenodomus</taxon>
        <taxon>Plenodomus lingam/Leptosphaeria maculans species complex</taxon>
    </lineage>
</organism>
<feature type="region of interest" description="Disordered" evidence="5">
    <location>
        <begin position="281"/>
        <end position="316"/>
    </location>
</feature>
<gene>
    <name evidence="7" type="primary">sad1</name>
</gene>
<dbReference type="OMA" id="PGDCWCS"/>
<dbReference type="GO" id="GO:0043495">
    <property type="term" value="F:protein-membrane adaptor activity"/>
    <property type="evidence" value="ECO:0007669"/>
    <property type="project" value="TreeGrafter"/>
</dbReference>
<feature type="compositionally biased region" description="Polar residues" evidence="5">
    <location>
        <begin position="17"/>
        <end position="35"/>
    </location>
</feature>
<dbReference type="PANTHER" id="PTHR12911:SF8">
    <property type="entry name" value="KLAROID PROTEIN-RELATED"/>
    <property type="match status" value="1"/>
</dbReference>
<keyword evidence="4" id="KW-0472">Membrane</keyword>
<name>B9DR50_LEPMC</name>
<dbReference type="InterPro" id="IPR012919">
    <property type="entry name" value="SUN_dom"/>
</dbReference>
<dbReference type="PROSITE" id="PS51469">
    <property type="entry name" value="SUN"/>
    <property type="match status" value="1"/>
</dbReference>
<dbReference type="GO" id="GO:0034993">
    <property type="term" value="C:meiotic nuclear membrane microtubule tethering complex"/>
    <property type="evidence" value="ECO:0007669"/>
    <property type="project" value="TreeGrafter"/>
</dbReference>
<feature type="compositionally biased region" description="Acidic residues" evidence="5">
    <location>
        <begin position="94"/>
        <end position="108"/>
    </location>
</feature>
<proteinExistence type="predicted"/>
<sequence length="783" mass="86062">MSQLASSGAPTPRRSGRLSNKASSIAETAVTTVTKAGTRARRTGPLIEVKSRKSNAYGASGRVGTAEELPVAATGFAQAFQNQRGNALVREGPVEESEDGTDSADELAAETPRLSGARNGHFPASSPPRSPTPTAGTAATSVPGFSFLQSEDTPASEEDDAESVGNTSKSFGPLHEAGMIGQQDRPHMPYSSTQATPEPTPLVQKTNLRRSLQSQTTRMGASQIKVPLQEQGAPPLRPSYLQTPAPGRENGTLAASAAASAAHKKAIDESVDALLAKEQARLHRDGAPQSQPKYQGRRRHANSPKTVNEQPGEVESPQKFQIDWPLKKHLSWVLGVLAAITLVGWLGHSMMSSVASASDANTTNNKPGLLSAVNARASYTMGKVAEFIQPPRGPTVEEEVAAFRAGDDNIMWHRMYKMSDKFETRINGVHATIEELRKELPDMLIVRRHEDGRSEISDDFWQALQAKLRSEEENPEWVQYLTQVKQKLDDIFDHSVDRDDTKVRPQAVSRQEFLELIDQRFRELSTRVNENIEEAFKSQTEKFQSLVTAEAKKAMIESVRLQSLAQTNLVANYELHLKSPNYFSPSLGAVVVPHLTSATRLDRARWFTTIAQKLALLPQRNPPQAALTEWRQPGDCWCSAPNVLGGAQTQLTVSLALPMTPQKVTIEHVPMSMVPARDVSNAPRDVEIWVQTEKPVKSYYRYSGGTCGEGLPGWACLGAFKYNIHASNHVQTFDLVSETSEPIKRAMLRVKSNWGADHTCLYQVRLHGEDARADYEYQVRLND</sequence>
<accession>B9DR50</accession>
<keyword evidence="3" id="KW-1133">Transmembrane helix</keyword>
<protein>
    <submittedName>
        <fullName evidence="7">SAD1 protein</fullName>
    </submittedName>
</protein>
<reference evidence="7" key="1">
    <citation type="journal article" date="2009" name="Mol. Plant Microbe Interact.">
        <title>A key enzyme of the Leloir pathway is involved in pathogenicity of Leptosphaeria maculans toward oilseed rape.</title>
        <authorList>
            <person name="Remy E."/>
            <person name="Meyer M."/>
            <person name="Blaise F."/>
            <person name="Simon U.K."/>
            <person name="Kuhn D."/>
            <person name="Balesdent M.H."/>
            <person name="Rouxel T."/>
        </authorList>
    </citation>
    <scope>NUCLEOTIDE SEQUENCE</scope>
</reference>
<evidence type="ECO:0000256" key="1">
    <source>
        <dbReference type="ARBA" id="ARBA00004370"/>
    </source>
</evidence>
<feature type="domain" description="SUN" evidence="6">
    <location>
        <begin position="588"/>
        <end position="771"/>
    </location>
</feature>
<comment type="subcellular location">
    <subcellularLocation>
        <location evidence="1">Membrane</location>
    </subcellularLocation>
</comment>
<dbReference type="EMBL" id="AM941451">
    <property type="protein sequence ID" value="CAQ03440.1"/>
    <property type="molecule type" value="Genomic_DNA"/>
</dbReference>
<feature type="region of interest" description="Disordered" evidence="5">
    <location>
        <begin position="1"/>
        <end position="46"/>
    </location>
</feature>
<evidence type="ECO:0000256" key="2">
    <source>
        <dbReference type="ARBA" id="ARBA00022692"/>
    </source>
</evidence>
<dbReference type="PANTHER" id="PTHR12911">
    <property type="entry name" value="SAD1/UNC-84-LIKE PROTEIN-RELATED"/>
    <property type="match status" value="1"/>
</dbReference>
<feature type="compositionally biased region" description="Polar residues" evidence="5">
    <location>
        <begin position="190"/>
        <end position="220"/>
    </location>
</feature>
<evidence type="ECO:0000256" key="5">
    <source>
        <dbReference type="SAM" id="MobiDB-lite"/>
    </source>
</evidence>
<evidence type="ECO:0000256" key="4">
    <source>
        <dbReference type="ARBA" id="ARBA00023136"/>
    </source>
</evidence>
<evidence type="ECO:0000256" key="3">
    <source>
        <dbReference type="ARBA" id="ARBA00022989"/>
    </source>
</evidence>
<evidence type="ECO:0000313" key="7">
    <source>
        <dbReference type="EMBL" id="CAQ03440.1"/>
    </source>
</evidence>
<evidence type="ECO:0000259" key="6">
    <source>
        <dbReference type="PROSITE" id="PS51469"/>
    </source>
</evidence>
<feature type="region of interest" description="Disordered" evidence="5">
    <location>
        <begin position="87"/>
        <end position="223"/>
    </location>
</feature>
<feature type="compositionally biased region" description="Low complexity" evidence="5">
    <location>
        <begin position="132"/>
        <end position="143"/>
    </location>
</feature>
<keyword evidence="2" id="KW-0812">Transmembrane</keyword>
<dbReference type="Pfam" id="PF07738">
    <property type="entry name" value="Sad1_UNC"/>
    <property type="match status" value="1"/>
</dbReference>
<dbReference type="AlphaFoldDB" id="B9DR50"/>